<accession>A0A7V3RDP8</accession>
<evidence type="ECO:0000256" key="6">
    <source>
        <dbReference type="SAM" id="Coils"/>
    </source>
</evidence>
<dbReference type="SUPFAM" id="SSF55194">
    <property type="entry name" value="Ribosome recycling factor, RRF"/>
    <property type="match status" value="1"/>
</dbReference>
<dbReference type="InterPro" id="IPR023584">
    <property type="entry name" value="Ribosome_recyc_fac_dom"/>
</dbReference>
<dbReference type="Gene3D" id="1.10.132.20">
    <property type="entry name" value="Ribosome-recycling factor"/>
    <property type="match status" value="1"/>
</dbReference>
<protein>
    <recommendedName>
        <fullName evidence="5">Ribosome-recycling factor</fullName>
        <shortName evidence="5">RRF</shortName>
    </recommendedName>
    <alternativeName>
        <fullName evidence="5">Ribosome-releasing factor</fullName>
    </alternativeName>
</protein>
<keyword evidence="4 5" id="KW-0648">Protein biosynthesis</keyword>
<feature type="domain" description="Ribosome recycling factor" evidence="7">
    <location>
        <begin position="22"/>
        <end position="184"/>
    </location>
</feature>
<comment type="similarity">
    <text evidence="2 5">Belongs to the RRF family.</text>
</comment>
<keyword evidence="3 5" id="KW-0963">Cytoplasm</keyword>
<dbReference type="PANTHER" id="PTHR20982:SF3">
    <property type="entry name" value="MITOCHONDRIAL RIBOSOME RECYCLING FACTOR PSEUDO 1"/>
    <property type="match status" value="1"/>
</dbReference>
<proteinExistence type="inferred from homology"/>
<reference evidence="8" key="1">
    <citation type="journal article" date="2020" name="mSystems">
        <title>Genome- and Community-Level Interaction Insights into Carbon Utilization and Element Cycling Functions of Hydrothermarchaeota in Hydrothermal Sediment.</title>
        <authorList>
            <person name="Zhou Z."/>
            <person name="Liu Y."/>
            <person name="Xu W."/>
            <person name="Pan J."/>
            <person name="Luo Z.H."/>
            <person name="Li M."/>
        </authorList>
    </citation>
    <scope>NUCLEOTIDE SEQUENCE [LARGE SCALE GENOMIC DNA]</scope>
    <source>
        <strain evidence="8">SpSt-966</strain>
    </source>
</reference>
<organism evidence="8">
    <name type="scientific">Mesoaciditoga lauensis</name>
    <dbReference type="NCBI Taxonomy" id="1495039"/>
    <lineage>
        <taxon>Bacteria</taxon>
        <taxon>Thermotogati</taxon>
        <taxon>Thermotogota</taxon>
        <taxon>Thermotogae</taxon>
        <taxon>Mesoaciditogales</taxon>
        <taxon>Mesoaciditogaceae</taxon>
        <taxon>Mesoaciditoga</taxon>
    </lineage>
</organism>
<feature type="coiled-coil region" evidence="6">
    <location>
        <begin position="147"/>
        <end position="174"/>
    </location>
</feature>
<name>A0A7V3RDP8_9BACT</name>
<evidence type="ECO:0000256" key="2">
    <source>
        <dbReference type="ARBA" id="ARBA00005912"/>
    </source>
</evidence>
<keyword evidence="6" id="KW-0175">Coiled coil</keyword>
<dbReference type="PANTHER" id="PTHR20982">
    <property type="entry name" value="RIBOSOME RECYCLING FACTOR"/>
    <property type="match status" value="1"/>
</dbReference>
<dbReference type="InterPro" id="IPR002661">
    <property type="entry name" value="Ribosome_recyc_fac"/>
</dbReference>
<dbReference type="NCBIfam" id="TIGR00496">
    <property type="entry name" value="frr"/>
    <property type="match status" value="1"/>
</dbReference>
<comment type="caution">
    <text evidence="8">The sequence shown here is derived from an EMBL/GenBank/DDBJ whole genome shotgun (WGS) entry which is preliminary data.</text>
</comment>
<dbReference type="Gene3D" id="3.30.1360.40">
    <property type="match status" value="1"/>
</dbReference>
<evidence type="ECO:0000256" key="5">
    <source>
        <dbReference type="HAMAP-Rule" id="MF_00040"/>
    </source>
</evidence>
<dbReference type="HAMAP" id="MF_00040">
    <property type="entry name" value="RRF"/>
    <property type="match status" value="1"/>
</dbReference>
<comment type="subcellular location">
    <subcellularLocation>
        <location evidence="1 5">Cytoplasm</location>
    </subcellularLocation>
</comment>
<dbReference type="GO" id="GO:0043023">
    <property type="term" value="F:ribosomal large subunit binding"/>
    <property type="evidence" value="ECO:0007669"/>
    <property type="project" value="TreeGrafter"/>
</dbReference>
<dbReference type="EMBL" id="DTPE01000056">
    <property type="protein sequence ID" value="HGE74740.1"/>
    <property type="molecule type" value="Genomic_DNA"/>
</dbReference>
<dbReference type="GO" id="GO:0005737">
    <property type="term" value="C:cytoplasm"/>
    <property type="evidence" value="ECO:0007669"/>
    <property type="project" value="UniProtKB-SubCell"/>
</dbReference>
<evidence type="ECO:0000313" key="8">
    <source>
        <dbReference type="EMBL" id="HGE74740.1"/>
    </source>
</evidence>
<dbReference type="AlphaFoldDB" id="A0A7V3RDP8"/>
<gene>
    <name evidence="5" type="primary">frr</name>
    <name evidence="8" type="ORF">ENX73_01260</name>
</gene>
<dbReference type="FunFam" id="1.10.132.20:FF:000001">
    <property type="entry name" value="Ribosome-recycling factor"/>
    <property type="match status" value="1"/>
</dbReference>
<evidence type="ECO:0000259" key="7">
    <source>
        <dbReference type="Pfam" id="PF01765"/>
    </source>
</evidence>
<dbReference type="GO" id="GO:0006415">
    <property type="term" value="P:translational termination"/>
    <property type="evidence" value="ECO:0007669"/>
    <property type="project" value="UniProtKB-UniRule"/>
</dbReference>
<sequence>MKIHPLIAQAKEKMEKSISVVKNELGHIRTGRASASLLDDVKMDYYGTPTPISQVASITVSEARTLTVKPWDRTLLPHIEKAILASNLGLTPVNDGTIVRLNFPSPTTEQRKNLVKKVKEIVEEGKIAVRNVRRDIIKLVKEEKDASTITEDEEKILEEELQKLTDEYVRKLDLIFSEKEKETMEF</sequence>
<dbReference type="Pfam" id="PF01765">
    <property type="entry name" value="RRF"/>
    <property type="match status" value="1"/>
</dbReference>
<dbReference type="FunFam" id="3.30.1360.40:FF:000001">
    <property type="entry name" value="Ribosome-recycling factor"/>
    <property type="match status" value="1"/>
</dbReference>
<evidence type="ECO:0000256" key="4">
    <source>
        <dbReference type="ARBA" id="ARBA00022917"/>
    </source>
</evidence>
<evidence type="ECO:0000256" key="1">
    <source>
        <dbReference type="ARBA" id="ARBA00004496"/>
    </source>
</evidence>
<dbReference type="CDD" id="cd00520">
    <property type="entry name" value="RRF"/>
    <property type="match status" value="1"/>
</dbReference>
<comment type="function">
    <text evidence="5">Responsible for the release of ribosomes from messenger RNA at the termination of protein biosynthesis. May increase the efficiency of translation by recycling ribosomes from one round of translation to another.</text>
</comment>
<dbReference type="InterPro" id="IPR036191">
    <property type="entry name" value="RRF_sf"/>
</dbReference>
<evidence type="ECO:0000256" key="3">
    <source>
        <dbReference type="ARBA" id="ARBA00022490"/>
    </source>
</evidence>